<dbReference type="EMBL" id="JAANNP010000003">
    <property type="protein sequence ID" value="NHC13768.1"/>
    <property type="molecule type" value="Genomic_DNA"/>
</dbReference>
<dbReference type="PANTHER" id="PTHR39165:SF1">
    <property type="entry name" value="DUF456 DOMAIN-CONTAINING PROTEIN"/>
    <property type="match status" value="1"/>
</dbReference>
<dbReference type="InterPro" id="IPR007403">
    <property type="entry name" value="DUF456"/>
</dbReference>
<evidence type="ECO:0000256" key="1">
    <source>
        <dbReference type="SAM" id="Phobius"/>
    </source>
</evidence>
<dbReference type="Pfam" id="PF04306">
    <property type="entry name" value="DUF456"/>
    <property type="match status" value="1"/>
</dbReference>
<comment type="caution">
    <text evidence="2">The sequence shown here is derived from an EMBL/GenBank/DDBJ whole genome shotgun (WGS) entry which is preliminary data.</text>
</comment>
<dbReference type="Proteomes" id="UP000800981">
    <property type="component" value="Unassembled WGS sequence"/>
</dbReference>
<feature type="transmembrane region" description="Helical" evidence="1">
    <location>
        <begin position="46"/>
        <end position="68"/>
    </location>
</feature>
<reference evidence="2 3" key="1">
    <citation type="submission" date="2020-03" db="EMBL/GenBank/DDBJ databases">
        <title>Two novel Motilibacter sp.</title>
        <authorList>
            <person name="Liu S."/>
        </authorList>
    </citation>
    <scope>NUCLEOTIDE SEQUENCE [LARGE SCALE GENOMIC DNA]</scope>
    <source>
        <strain evidence="2 3">E257</strain>
    </source>
</reference>
<accession>A0ABX0GSA6</accession>
<dbReference type="PANTHER" id="PTHR39165">
    <property type="entry name" value="IG HYPOTHETICAL 17883"/>
    <property type="match status" value="1"/>
</dbReference>
<feature type="transmembrane region" description="Helical" evidence="1">
    <location>
        <begin position="6"/>
        <end position="34"/>
    </location>
</feature>
<evidence type="ECO:0000313" key="2">
    <source>
        <dbReference type="EMBL" id="NHC13768.1"/>
    </source>
</evidence>
<dbReference type="RefSeq" id="WP_166280655.1">
    <property type="nucleotide sequence ID" value="NZ_JAANNP010000003.1"/>
</dbReference>
<sequence>MELWGLAIVALAMLVGLVGVLVPVLPGLAVIWAATLAWAWLEDGPAPWLVLAAVTAVLAAGTATKYLLPARALREAGAPRTTLGVGALLGVVGFFVVPVVGLPLGFVLGVYLAEHARLHSQRDAWSSTMVTLKGIGIGVLVELAAGVAAVGLWGVSALVIAA</sequence>
<keyword evidence="1" id="KW-1133">Transmembrane helix</keyword>
<evidence type="ECO:0000313" key="3">
    <source>
        <dbReference type="Proteomes" id="UP000800981"/>
    </source>
</evidence>
<keyword evidence="3" id="KW-1185">Reference proteome</keyword>
<feature type="transmembrane region" description="Helical" evidence="1">
    <location>
        <begin position="88"/>
        <end position="113"/>
    </location>
</feature>
<gene>
    <name evidence="2" type="ORF">G9H71_08240</name>
</gene>
<feature type="transmembrane region" description="Helical" evidence="1">
    <location>
        <begin position="134"/>
        <end position="161"/>
    </location>
</feature>
<protein>
    <submittedName>
        <fullName evidence="2">DUF456 domain-containing protein</fullName>
    </submittedName>
</protein>
<keyword evidence="1" id="KW-0472">Membrane</keyword>
<proteinExistence type="predicted"/>
<name>A0ABX0GSA6_9ACTN</name>
<keyword evidence="1" id="KW-0812">Transmembrane</keyword>
<organism evidence="2 3">
    <name type="scientific">Motilibacter deserti</name>
    <dbReference type="NCBI Taxonomy" id="2714956"/>
    <lineage>
        <taxon>Bacteria</taxon>
        <taxon>Bacillati</taxon>
        <taxon>Actinomycetota</taxon>
        <taxon>Actinomycetes</taxon>
        <taxon>Motilibacterales</taxon>
        <taxon>Motilibacteraceae</taxon>
        <taxon>Motilibacter</taxon>
    </lineage>
</organism>